<dbReference type="EMBL" id="JALKCH010000007">
    <property type="protein sequence ID" value="MCK0197574.1"/>
    <property type="molecule type" value="Genomic_DNA"/>
</dbReference>
<dbReference type="RefSeq" id="WP_247029416.1">
    <property type="nucleotide sequence ID" value="NZ_JALKCH010000007.1"/>
</dbReference>
<protein>
    <submittedName>
        <fullName evidence="1">DUF1489 family protein</fullName>
    </submittedName>
</protein>
<reference evidence="1 2" key="1">
    <citation type="submission" date="2022-04" db="EMBL/GenBank/DDBJ databases">
        <authorList>
            <person name="Grouzdev D.S."/>
            <person name="Pantiukh K.S."/>
            <person name="Krutkina M.S."/>
        </authorList>
    </citation>
    <scope>NUCLEOTIDE SEQUENCE [LARGE SCALE GENOMIC DNA]</scope>
    <source>
        <strain evidence="1 2">6x-1</strain>
    </source>
</reference>
<evidence type="ECO:0000313" key="1">
    <source>
        <dbReference type="EMBL" id="MCK0197574.1"/>
    </source>
</evidence>
<dbReference type="Proteomes" id="UP001203284">
    <property type="component" value="Unassembled WGS sequence"/>
</dbReference>
<dbReference type="PIRSF" id="PIRSF032025">
    <property type="entry name" value="UCP032025"/>
    <property type="match status" value="1"/>
</dbReference>
<name>A0ABT0DCF3_9HYPH</name>
<dbReference type="Pfam" id="PF07370">
    <property type="entry name" value="DUF1489"/>
    <property type="match status" value="1"/>
</dbReference>
<proteinExistence type="predicted"/>
<comment type="caution">
    <text evidence="1">The sequence shown here is derived from an EMBL/GenBank/DDBJ whole genome shotgun (WGS) entry which is preliminary data.</text>
</comment>
<sequence length="145" mass="16098">MALHLLKLCVGAESIQDLEDWIAERLAEQAASGQPVQQTHTTRMVPTRIDELLDGGSLYWVVKGEVACRQKLLGVTPFVDGDGIRRCHLVLEPVVYRVEPRPNRPFQGWRYLQPKDAPGDLSGDAGGGEAMPETLRRELRSLGLI</sequence>
<dbReference type="InterPro" id="IPR008320">
    <property type="entry name" value="UCP032025"/>
</dbReference>
<evidence type="ECO:0000313" key="2">
    <source>
        <dbReference type="Proteomes" id="UP001203284"/>
    </source>
</evidence>
<keyword evidence="2" id="KW-1185">Reference proteome</keyword>
<organism evidence="1 2">
    <name type="scientific">Ancylobacter crimeensis</name>
    <dbReference type="NCBI Taxonomy" id="2579147"/>
    <lineage>
        <taxon>Bacteria</taxon>
        <taxon>Pseudomonadati</taxon>
        <taxon>Pseudomonadota</taxon>
        <taxon>Alphaproteobacteria</taxon>
        <taxon>Hyphomicrobiales</taxon>
        <taxon>Xanthobacteraceae</taxon>
        <taxon>Ancylobacter</taxon>
    </lineage>
</organism>
<accession>A0ABT0DCF3</accession>
<gene>
    <name evidence="1" type="ORF">MWN34_11690</name>
</gene>